<organism evidence="3 4">
    <name type="scientific">Plasmodium yoelii 17X</name>
    <dbReference type="NCBI Taxonomy" id="1323249"/>
    <lineage>
        <taxon>Eukaryota</taxon>
        <taxon>Sar</taxon>
        <taxon>Alveolata</taxon>
        <taxon>Apicomplexa</taxon>
        <taxon>Aconoidasida</taxon>
        <taxon>Haemosporida</taxon>
        <taxon>Plasmodiidae</taxon>
        <taxon>Plasmodium</taxon>
        <taxon>Plasmodium (Vinckeia)</taxon>
    </lineage>
</organism>
<comment type="similarity">
    <text evidence="1">Belongs to the bacterial ribosomal protein bL21 family.</text>
</comment>
<dbReference type="PANTHER" id="PTHR21349">
    <property type="entry name" value="50S RIBOSOMAL PROTEIN L21"/>
    <property type="match status" value="1"/>
</dbReference>
<dbReference type="Proteomes" id="UP000018538">
    <property type="component" value="Unassembled WGS sequence"/>
</dbReference>
<dbReference type="OrthoDB" id="5994at2759"/>
<proteinExistence type="inferred from homology"/>
<keyword evidence="4" id="KW-1185">Reference proteome</keyword>
<dbReference type="PANTHER" id="PTHR21349:SF0">
    <property type="entry name" value="LARGE RIBOSOMAL SUBUNIT PROTEIN BL21M"/>
    <property type="match status" value="1"/>
</dbReference>
<dbReference type="EMBL" id="KI635766">
    <property type="protein sequence ID" value="ETB59637.1"/>
    <property type="molecule type" value="Genomic_DNA"/>
</dbReference>
<evidence type="ECO:0000313" key="4">
    <source>
        <dbReference type="Proteomes" id="UP000018538"/>
    </source>
</evidence>
<accession>V7PLI1</accession>
<sequence length="417" mass="49474">MDIKIKLINIFRTTYSITPIPSITQYDTLRIAKRSLTYYPCRRQEGHKIELMLGKHRKRKINPPLYPIHPNEEKKKNLNNFITYKDLKIRWKNTSKNYRKKVTIARKWKNLHCLLPQNKSSCIFVLHKNLPKTRNKKNIYNSTIEQDVDADSVKKLAHENEQGGLKNGEKDCNTSVTIRGRRKNKTKKLKYQIEEASKIDDINNNYYDKPPKNLEYLIKKNELFCIFKSNFINEHKVVIGDIVQTEKLHRKKAGDVVYFGTVLFVGSKDFSIIGKPTIPYCKVKATIEQITLSREILSFRYKKVRRSSRFLRVKHWVTILKIDDIIIDLKHEMNGEMRGEMSGEVNDERNKPLQILDLWANRWLYQKELNFIKFDINNKPLAEKIYNLVEHQPNTLHRRGLNKCYRFHPDPFLPLSY</sequence>
<dbReference type="InterPro" id="IPR028909">
    <property type="entry name" value="bL21-like"/>
</dbReference>
<dbReference type="Pfam" id="PF00829">
    <property type="entry name" value="Ribosomal_L21p"/>
    <property type="match status" value="1"/>
</dbReference>
<dbReference type="SUPFAM" id="SSF141091">
    <property type="entry name" value="L21p-like"/>
    <property type="match status" value="1"/>
</dbReference>
<evidence type="ECO:0000256" key="2">
    <source>
        <dbReference type="ARBA" id="ARBA00044129"/>
    </source>
</evidence>
<protein>
    <recommendedName>
        <fullName evidence="2">Large ribosomal subunit protein bL21m</fullName>
    </recommendedName>
</protein>
<gene>
    <name evidence="3" type="ORF">YYC_03068</name>
</gene>
<dbReference type="GO" id="GO:0005762">
    <property type="term" value="C:mitochondrial large ribosomal subunit"/>
    <property type="evidence" value="ECO:0007669"/>
    <property type="project" value="TreeGrafter"/>
</dbReference>
<name>V7PLI1_PLAYE</name>
<evidence type="ECO:0000313" key="3">
    <source>
        <dbReference type="EMBL" id="ETB59637.1"/>
    </source>
</evidence>
<dbReference type="AlphaFoldDB" id="V7PLI1"/>
<dbReference type="InterPro" id="IPR036164">
    <property type="entry name" value="bL21-like_sf"/>
</dbReference>
<evidence type="ECO:0000256" key="1">
    <source>
        <dbReference type="ARBA" id="ARBA00008563"/>
    </source>
</evidence>
<reference evidence="3 4" key="1">
    <citation type="submission" date="2013-11" db="EMBL/GenBank/DDBJ databases">
        <title>The Genome Sequence of Plasmodium yoelii 17X.</title>
        <authorList>
            <consortium name="The Broad Institute Genomics Platform"/>
            <consortium name="The Broad Institute Genome Sequencing Center for Infectious Disease"/>
            <person name="Neafsey D."/>
            <person name="Adams J."/>
            <person name="Walker B."/>
            <person name="Young S.K."/>
            <person name="Zeng Q."/>
            <person name="Gargeya S."/>
            <person name="Fitzgerald M."/>
            <person name="Haas B."/>
            <person name="Abouelleil A."/>
            <person name="Alvarado L."/>
            <person name="Chapman S.B."/>
            <person name="Gainer-Dewar J."/>
            <person name="Goldberg J."/>
            <person name="Griggs A."/>
            <person name="Gujja S."/>
            <person name="Hansen M."/>
            <person name="Howarth C."/>
            <person name="Imamovic A."/>
            <person name="Ireland A."/>
            <person name="Larimer J."/>
            <person name="McCowan C."/>
            <person name="Murphy C."/>
            <person name="Pearson M."/>
            <person name="Poon T.W."/>
            <person name="Priest M."/>
            <person name="Roberts A."/>
            <person name="Saif S."/>
            <person name="Shea T."/>
            <person name="Sykes S."/>
            <person name="Wortman J."/>
            <person name="Nusbaum C."/>
            <person name="Birren B."/>
        </authorList>
    </citation>
    <scope>NUCLEOTIDE SEQUENCE [LARGE SCALE GENOMIC DNA]</scope>
    <source>
        <strain evidence="3 4">17X</strain>
    </source>
</reference>
<dbReference type="GO" id="GO:0003735">
    <property type="term" value="F:structural constituent of ribosome"/>
    <property type="evidence" value="ECO:0007669"/>
    <property type="project" value="TreeGrafter"/>
</dbReference>